<name>A0AAD4N670_9BILA</name>
<dbReference type="InterPro" id="IPR031805">
    <property type="entry name" value="Piezo_TM25-28"/>
</dbReference>
<accession>A0AAD4N670</accession>
<feature type="transmembrane region" description="Helical" evidence="1">
    <location>
        <begin position="196"/>
        <end position="212"/>
    </location>
</feature>
<feature type="transmembrane region" description="Helical" evidence="1">
    <location>
        <begin position="613"/>
        <end position="631"/>
    </location>
</feature>
<dbReference type="PANTHER" id="PTHR47049">
    <property type="entry name" value="PIEZO-TYPE MECHANOSENSITIVE ION CHANNEL HOMOLOG"/>
    <property type="match status" value="1"/>
</dbReference>
<evidence type="ECO:0000313" key="5">
    <source>
        <dbReference type="Proteomes" id="UP001201812"/>
    </source>
</evidence>
<feature type="transmembrane region" description="Helical" evidence="1">
    <location>
        <begin position="837"/>
        <end position="861"/>
    </location>
</feature>
<evidence type="ECO:0000259" key="2">
    <source>
        <dbReference type="Pfam" id="PF15917"/>
    </source>
</evidence>
<keyword evidence="1" id="KW-1133">Transmembrane helix</keyword>
<keyword evidence="1" id="KW-0472">Membrane</keyword>
<gene>
    <name evidence="4" type="ORF">DdX_08479</name>
</gene>
<feature type="transmembrane region" description="Helical" evidence="1">
    <location>
        <begin position="1046"/>
        <end position="1067"/>
    </location>
</feature>
<feature type="transmembrane region" description="Helical" evidence="1">
    <location>
        <begin position="246"/>
        <end position="264"/>
    </location>
</feature>
<feature type="transmembrane region" description="Helical" evidence="1">
    <location>
        <begin position="57"/>
        <end position="78"/>
    </location>
</feature>
<dbReference type="InterPro" id="IPR027272">
    <property type="entry name" value="Piezo"/>
</dbReference>
<reference evidence="4" key="1">
    <citation type="submission" date="2022-01" db="EMBL/GenBank/DDBJ databases">
        <title>Genome Sequence Resource for Two Populations of Ditylenchus destructor, the Migratory Endoparasitic Phytonematode.</title>
        <authorList>
            <person name="Zhang H."/>
            <person name="Lin R."/>
            <person name="Xie B."/>
        </authorList>
    </citation>
    <scope>NUCLEOTIDE SEQUENCE</scope>
    <source>
        <strain evidence="4">BazhouSP</strain>
    </source>
</reference>
<organism evidence="4 5">
    <name type="scientific">Ditylenchus destructor</name>
    <dbReference type="NCBI Taxonomy" id="166010"/>
    <lineage>
        <taxon>Eukaryota</taxon>
        <taxon>Metazoa</taxon>
        <taxon>Ecdysozoa</taxon>
        <taxon>Nematoda</taxon>
        <taxon>Chromadorea</taxon>
        <taxon>Rhabditida</taxon>
        <taxon>Tylenchina</taxon>
        <taxon>Tylenchomorpha</taxon>
        <taxon>Sphaerularioidea</taxon>
        <taxon>Anguinidae</taxon>
        <taxon>Anguininae</taxon>
        <taxon>Ditylenchus</taxon>
    </lineage>
</organism>
<feature type="transmembrane region" description="Helical" evidence="1">
    <location>
        <begin position="128"/>
        <end position="147"/>
    </location>
</feature>
<feature type="transmembrane region" description="Helical" evidence="1">
    <location>
        <begin position="1239"/>
        <end position="1263"/>
    </location>
</feature>
<protein>
    <submittedName>
        <fullName evidence="4">Piezo-type mechanosensitive ion channel component</fullName>
    </submittedName>
</protein>
<feature type="transmembrane region" description="Helical" evidence="1">
    <location>
        <begin position="995"/>
        <end position="1012"/>
    </location>
</feature>
<keyword evidence="5" id="KW-1185">Reference proteome</keyword>
<dbReference type="Pfam" id="PF24871">
    <property type="entry name" value="Piezo_TM1-24"/>
    <property type="match status" value="1"/>
</dbReference>
<dbReference type="Proteomes" id="UP001201812">
    <property type="component" value="Unassembled WGS sequence"/>
</dbReference>
<feature type="transmembrane region" description="Helical" evidence="1">
    <location>
        <begin position="474"/>
        <end position="493"/>
    </location>
</feature>
<feature type="transmembrane region" description="Helical" evidence="1">
    <location>
        <begin position="431"/>
        <end position="462"/>
    </location>
</feature>
<feature type="domain" description="Piezo TM1-24" evidence="3">
    <location>
        <begin position="27"/>
        <end position="720"/>
    </location>
</feature>
<feature type="transmembrane region" description="Helical" evidence="1">
    <location>
        <begin position="873"/>
        <end position="891"/>
    </location>
</feature>
<dbReference type="InterPro" id="IPR056769">
    <property type="entry name" value="Piezo_TM1-24"/>
</dbReference>
<evidence type="ECO:0000256" key="1">
    <source>
        <dbReference type="SAM" id="Phobius"/>
    </source>
</evidence>
<dbReference type="Pfam" id="PF15917">
    <property type="entry name" value="Piezo_TM25-28"/>
    <property type="match status" value="1"/>
</dbReference>
<sequence length="1299" mass="150340">MDSGVRLLNIPHAFVLSIVLIFAFIIRINLASFVYFVFSLIIPIVSFSSNSGHFRRTLICVVTWSIVCIGAQFIYNFVPRTWLFPIFKALFSLKVRRRDIGWECDEVHNLLGQIGLHQLRGKAPAAQWLNVLAPDVLILLVTIILLWRIRLSRSRALFFPKEYYAYDTKLRPDVVYSPLATNEFQQPSGYFQSSKFHNMILCVGFCLVGSLYPSLHTAPFFIAFVALATIWAFHRIEVQPAMWRGLRLCAQLLACMHLCFLYIYQLPSVHRRLTPQTLLARLFGFVPYINHQCFRRVTLPLAVETWLWPEILSPILIFCLHWMVSYQLSANLVENMEDTELVNESQITNKTQTTMTASEMSAGGTAQESAIPIIKIEGVRSRTGSLGSTVSTVKNIMAETIADGAKLLGLDANINQLKWESVEKFVQKNNYILCLLTMMAWSLLYHSWSTFVLLLTACLVWMHPRTELICRHIMPLISIYAEVLLLLNLIYALPLTQSELPEYNYLRQLGVEKPHDHPPCMDLILKSIFNFVFWMTLNKNAEMAEARDVIQDESNQLESIVVVKPEKDGKQKAIEHDESFIRSLSQLLHLVLSDFWILFVLAVLLYISVQQPVATYRIVYMAMFLGFVNLFQISFPKWRRMMYTFWMAMIAYCLFLLTLLYTYQFHGVPEFYTETLGLADDVTRSLGLERISSGELLFRLLTPISFLIFTLIQVNYCHERLLMITEHWETEAYGSKLRFLMSKLKIFHKQMNYLEGPLGIAGAPSQKRPSSASYQRYYNRRSSASHPFYPHLHLPSKERLYLMLGRLEEKCKQMFEYRQSLWNIGWRIIEIHLHKFIAFYMVYVALNEVSILNFFLLIGAAALVCADSLSEDVATYSAILTTVIILLKMLYQLEFIRDDMITKICHESSATSNVTAHFGDWFGLTKSDSVFDLTKMHLGLIFLFCCKTIVHIRQFMHRNALRLEEPPKGILFPGIDRSMADKDLFHCALYMSNYFFYRFGVEVCMISTVVTIGYRSDFYSAIYTLCLIALFLMSREEKRRYWPRYLIFLFALFIWQYFICIGIPSYLCWGYPWDDSDRVLVEWLNIPSTKHPANSFKLMADFAQLACVSCQLFAFKLEIKYGDNYEGGSNHDTTTTVWKGARTFLMTFNLKLFKVEGDQSVQKIGVPDFISESRTFLDRLKHIYFMYFYWITLAIIFVAGTTRVTIFSAGYILGCFFFLWMGNSLFFKPIAAVMRLWDLLMLYNVIAVFLKISLQAIGCVYMGSLYKNFCWLMQLFGIACFQSAIILPDSDDGTSLGCM</sequence>
<feature type="transmembrane region" description="Helical" evidence="1">
    <location>
        <begin position="696"/>
        <end position="716"/>
    </location>
</feature>
<feature type="transmembrane region" description="Helical" evidence="1">
    <location>
        <begin position="1183"/>
        <end position="1200"/>
    </location>
</feature>
<feature type="transmembrane region" description="Helical" evidence="1">
    <location>
        <begin position="1269"/>
        <end position="1287"/>
    </location>
</feature>
<feature type="transmembrane region" description="Helical" evidence="1">
    <location>
        <begin position="12"/>
        <end position="45"/>
    </location>
</feature>
<comment type="caution">
    <text evidence="4">The sequence shown here is derived from an EMBL/GenBank/DDBJ whole genome shotgun (WGS) entry which is preliminary data.</text>
</comment>
<dbReference type="EMBL" id="JAKKPZ010000013">
    <property type="protein sequence ID" value="KAI1714384.1"/>
    <property type="molecule type" value="Genomic_DNA"/>
</dbReference>
<feature type="transmembrane region" description="Helical" evidence="1">
    <location>
        <begin position="643"/>
        <end position="663"/>
    </location>
</feature>
<evidence type="ECO:0000313" key="4">
    <source>
        <dbReference type="EMBL" id="KAI1714384.1"/>
    </source>
</evidence>
<keyword evidence="1" id="KW-0812">Transmembrane</keyword>
<dbReference type="GO" id="GO:0008381">
    <property type="term" value="F:mechanosensitive monoatomic ion channel activity"/>
    <property type="evidence" value="ECO:0007669"/>
    <property type="project" value="InterPro"/>
</dbReference>
<dbReference type="GO" id="GO:0016020">
    <property type="term" value="C:membrane"/>
    <property type="evidence" value="ECO:0007669"/>
    <property type="project" value="InterPro"/>
</dbReference>
<feature type="transmembrane region" description="Helical" evidence="1">
    <location>
        <begin position="587"/>
        <end position="607"/>
    </location>
</feature>
<feature type="domain" description="Piezo TM25-28" evidence="2">
    <location>
        <begin position="1162"/>
        <end position="1280"/>
    </location>
</feature>
<feature type="transmembrane region" description="Helical" evidence="1">
    <location>
        <begin position="1018"/>
        <end position="1034"/>
    </location>
</feature>
<dbReference type="PANTHER" id="PTHR47049:SF2">
    <property type="entry name" value="PIEZO-TYPE MECHANOSENSITIVE ION CHANNEL HOMOLOG"/>
    <property type="match status" value="1"/>
</dbReference>
<proteinExistence type="predicted"/>
<feature type="transmembrane region" description="Helical" evidence="1">
    <location>
        <begin position="1206"/>
        <end position="1227"/>
    </location>
</feature>
<evidence type="ECO:0000259" key="3">
    <source>
        <dbReference type="Pfam" id="PF24871"/>
    </source>
</evidence>